<reference evidence="1 2" key="1">
    <citation type="submission" date="2013-06" db="EMBL/GenBank/DDBJ databases">
        <authorList>
            <person name="Weinstock G."/>
            <person name="Sodergren E."/>
            <person name="Lobos E.A."/>
            <person name="Fulton L."/>
            <person name="Fulton R."/>
            <person name="Courtney L."/>
            <person name="Fronick C."/>
            <person name="O'Laughlin M."/>
            <person name="Godfrey J."/>
            <person name="Wilson R.M."/>
            <person name="Miner T."/>
            <person name="Farmer C."/>
            <person name="Delehaunty K."/>
            <person name="Cordes M."/>
            <person name="Minx P."/>
            <person name="Tomlinson C."/>
            <person name="Chen J."/>
            <person name="Wollam A."/>
            <person name="Pepin K.H."/>
            <person name="Bhonagiri V."/>
            <person name="Zhang X."/>
            <person name="Warren W."/>
            <person name="Mitreva M."/>
            <person name="Mardis E.R."/>
            <person name="Wilson R.K."/>
        </authorList>
    </citation>
    <scope>NUCLEOTIDE SEQUENCE [LARGE SCALE GENOMIC DNA]</scope>
    <source>
        <strain evidence="1 2">F0570</strain>
    </source>
</reference>
<evidence type="ECO:0000313" key="1">
    <source>
        <dbReference type="EMBL" id="ERJ66252.1"/>
    </source>
</evidence>
<gene>
    <name evidence="1" type="ORF">HMPREF1555_01182</name>
</gene>
<dbReference type="AlphaFoldDB" id="A0A0E2LQD4"/>
<sequence length="44" mass="5036">MEILSCLILAPYAFIWFAKIVNILSNRKNTIAPLSIFPRGMRGR</sequence>
<accession>A0A0E2LQD4</accession>
<name>A0A0E2LQD4_PORGN</name>
<protein>
    <submittedName>
        <fullName evidence="1">Uncharacterized protein</fullName>
    </submittedName>
</protein>
<comment type="caution">
    <text evidence="1">The sequence shown here is derived from an EMBL/GenBank/DDBJ whole genome shotgun (WGS) entry which is preliminary data.</text>
</comment>
<dbReference type="Proteomes" id="UP000016630">
    <property type="component" value="Unassembled WGS sequence"/>
</dbReference>
<organism evidence="1 2">
    <name type="scientific">Porphyromonas gingivalis F0570</name>
    <dbReference type="NCBI Taxonomy" id="1227271"/>
    <lineage>
        <taxon>Bacteria</taxon>
        <taxon>Pseudomonadati</taxon>
        <taxon>Bacteroidota</taxon>
        <taxon>Bacteroidia</taxon>
        <taxon>Bacteroidales</taxon>
        <taxon>Porphyromonadaceae</taxon>
        <taxon>Porphyromonas</taxon>
    </lineage>
</organism>
<proteinExistence type="predicted"/>
<dbReference type="HOGENOM" id="CLU_3220022_0_0_10"/>
<evidence type="ECO:0000313" key="2">
    <source>
        <dbReference type="Proteomes" id="UP000016630"/>
    </source>
</evidence>
<dbReference type="EMBL" id="AWUW01000083">
    <property type="protein sequence ID" value="ERJ66252.1"/>
    <property type="molecule type" value="Genomic_DNA"/>
</dbReference>